<dbReference type="GO" id="GO:0016740">
    <property type="term" value="F:transferase activity"/>
    <property type="evidence" value="ECO:0007669"/>
    <property type="project" value="UniProtKB-KW"/>
</dbReference>
<dbReference type="Proteomes" id="UP000286732">
    <property type="component" value="Unassembled WGS sequence"/>
</dbReference>
<comment type="caution">
    <text evidence="1">The sequence shown here is derived from an EMBL/GenBank/DDBJ whole genome shotgun (WGS) entry which is preliminary data.</text>
</comment>
<keyword evidence="1" id="KW-0808">Transferase</keyword>
<dbReference type="EMBL" id="QNZM01000179">
    <property type="protein sequence ID" value="RTZ80214.1"/>
    <property type="molecule type" value="Genomic_DNA"/>
</dbReference>
<feature type="non-terminal residue" evidence="1">
    <location>
        <position position="48"/>
    </location>
</feature>
<reference evidence="1 2" key="1">
    <citation type="submission" date="2018-06" db="EMBL/GenBank/DDBJ databases">
        <title>Combined omics and stable isotope probing to characterize newly discovered Mariana Back-Arc vent microbial communities.</title>
        <authorList>
            <person name="Trembath-Reichert E."/>
            <person name="Huber J.A."/>
        </authorList>
    </citation>
    <scope>NUCLEOTIDE SEQUENCE [LARGE SCALE GENOMIC DNA]</scope>
    <source>
        <strain evidence="1">MAG 63_2</strain>
    </source>
</reference>
<sequence>MKKILFLTSSLGLGGIEKSLIQVVNNLDKKLYEVEVCVKNGDEIEFLP</sequence>
<evidence type="ECO:0000313" key="1">
    <source>
        <dbReference type="EMBL" id="RTZ80214.1"/>
    </source>
</evidence>
<protein>
    <submittedName>
        <fullName evidence="1">Glycosyltransferase</fullName>
    </submittedName>
</protein>
<dbReference type="AlphaFoldDB" id="A0A432G9J1"/>
<accession>A0A432G9J1</accession>
<name>A0A432G9J1_9DELT</name>
<organism evidence="1 2">
    <name type="scientific">SAR324 cluster bacterium</name>
    <dbReference type="NCBI Taxonomy" id="2024889"/>
    <lineage>
        <taxon>Bacteria</taxon>
        <taxon>Deltaproteobacteria</taxon>
        <taxon>SAR324 cluster</taxon>
    </lineage>
</organism>
<evidence type="ECO:0000313" key="2">
    <source>
        <dbReference type="Proteomes" id="UP000286732"/>
    </source>
</evidence>
<gene>
    <name evidence="1" type="ORF">DSY98_04605</name>
</gene>
<proteinExistence type="predicted"/>